<protein>
    <submittedName>
        <fullName evidence="2">Uncharacterized protein</fullName>
    </submittedName>
</protein>
<proteinExistence type="predicted"/>
<evidence type="ECO:0000256" key="1">
    <source>
        <dbReference type="SAM" id="MobiDB-lite"/>
    </source>
</evidence>
<feature type="region of interest" description="Disordered" evidence="1">
    <location>
        <begin position="135"/>
        <end position="166"/>
    </location>
</feature>
<dbReference type="EMBL" id="AMZH03011483">
    <property type="protein sequence ID" value="RRT52796.1"/>
    <property type="molecule type" value="Genomic_DNA"/>
</dbReference>
<feature type="region of interest" description="Disordered" evidence="1">
    <location>
        <begin position="338"/>
        <end position="358"/>
    </location>
</feature>
<sequence length="358" mass="38414">MSSPFLILLPVLSHARRSPSIGRRLPLFPVVVAFSTPSKICGHSPLAHSSVVVVAALGCRCCLLYHSVVAALGCRCCRQPLQRHQSPQTSTSLPPLSQRCFAQQCYCCCLTAASSPRPLAASSYASSPRPVAAAKPSFDAPAPSPASPFLPPQLQPKPSPTLPPSSSSASSVFSFLCRSRLCRSPRQTPLPPSSLPSCFYRSQALLFLIIAGHPLPSFLAAIATPLYSARTLLCRCSRGNLLLGRTLLYHRRTLVPSSFHVAAIAPKHRCYPSSVPPLRCLLLSTLLTTPLPPPCCHCCPSLLSASPTRRNIATTSSITTLSTCCYSHTNSLCSNRYPSPTTQTHAPDSTAEKRTEHH</sequence>
<organism evidence="2 3">
    <name type="scientific">Ensete ventricosum</name>
    <name type="common">Abyssinian banana</name>
    <name type="synonym">Musa ensete</name>
    <dbReference type="NCBI Taxonomy" id="4639"/>
    <lineage>
        <taxon>Eukaryota</taxon>
        <taxon>Viridiplantae</taxon>
        <taxon>Streptophyta</taxon>
        <taxon>Embryophyta</taxon>
        <taxon>Tracheophyta</taxon>
        <taxon>Spermatophyta</taxon>
        <taxon>Magnoliopsida</taxon>
        <taxon>Liliopsida</taxon>
        <taxon>Zingiberales</taxon>
        <taxon>Musaceae</taxon>
        <taxon>Ensete</taxon>
    </lineage>
</organism>
<comment type="caution">
    <text evidence="2">The sequence shown here is derived from an EMBL/GenBank/DDBJ whole genome shotgun (WGS) entry which is preliminary data.</text>
</comment>
<evidence type="ECO:0000313" key="3">
    <source>
        <dbReference type="Proteomes" id="UP000287651"/>
    </source>
</evidence>
<dbReference type="Proteomes" id="UP000287651">
    <property type="component" value="Unassembled WGS sequence"/>
</dbReference>
<evidence type="ECO:0000313" key="2">
    <source>
        <dbReference type="EMBL" id="RRT52796.1"/>
    </source>
</evidence>
<name>A0A426YM39_ENSVE</name>
<feature type="compositionally biased region" description="Pro residues" evidence="1">
    <location>
        <begin position="142"/>
        <end position="163"/>
    </location>
</feature>
<reference evidence="2 3" key="1">
    <citation type="journal article" date="2014" name="Agronomy (Basel)">
        <title>A Draft Genome Sequence for Ensete ventricosum, the Drought-Tolerant Tree Against Hunger.</title>
        <authorList>
            <person name="Harrison J."/>
            <person name="Moore K.A."/>
            <person name="Paszkiewicz K."/>
            <person name="Jones T."/>
            <person name="Grant M."/>
            <person name="Ambacheew D."/>
            <person name="Muzemil S."/>
            <person name="Studholme D.J."/>
        </authorList>
    </citation>
    <scope>NUCLEOTIDE SEQUENCE [LARGE SCALE GENOMIC DNA]</scope>
</reference>
<dbReference type="AlphaFoldDB" id="A0A426YM39"/>
<feature type="compositionally biased region" description="Polar residues" evidence="1">
    <location>
        <begin position="338"/>
        <end position="347"/>
    </location>
</feature>
<accession>A0A426YM39</accession>
<gene>
    <name evidence="2" type="ORF">B296_00024970</name>
</gene>